<proteinExistence type="inferred from homology"/>
<evidence type="ECO:0000313" key="9">
    <source>
        <dbReference type="Proteomes" id="UP000515159"/>
    </source>
</evidence>
<evidence type="ECO:0000256" key="1">
    <source>
        <dbReference type="ARBA" id="ARBA00004167"/>
    </source>
</evidence>
<feature type="domain" description="DUF4605" evidence="8">
    <location>
        <begin position="72"/>
        <end position="129"/>
    </location>
</feature>
<dbReference type="GeneID" id="117365297"/>
<dbReference type="OrthoDB" id="9903800at2759"/>
<evidence type="ECO:0000313" key="10">
    <source>
        <dbReference type="RefSeq" id="XP_033811448.1"/>
    </source>
</evidence>
<dbReference type="PANTHER" id="PTHR33690:SF1">
    <property type="entry name" value="FAMILY WITH SEQUENCE SIMILARITY 241 MEMBER A"/>
    <property type="match status" value="1"/>
</dbReference>
<keyword evidence="5 7" id="KW-0472">Membrane</keyword>
<reference evidence="10" key="1">
    <citation type="submission" date="2025-08" db="UniProtKB">
        <authorList>
            <consortium name="RefSeq"/>
        </authorList>
    </citation>
    <scope>IDENTIFICATION</scope>
</reference>
<dbReference type="KEGG" id="gsh:117365297"/>
<evidence type="ECO:0000256" key="5">
    <source>
        <dbReference type="ARBA" id="ARBA00023136"/>
    </source>
</evidence>
<comment type="similarity">
    <text evidence="2">Belongs to the FAM241 family.</text>
</comment>
<dbReference type="FunCoup" id="A0A6P8S251">
    <property type="interactions" value="1072"/>
</dbReference>
<dbReference type="GO" id="GO:0016020">
    <property type="term" value="C:membrane"/>
    <property type="evidence" value="ECO:0007669"/>
    <property type="project" value="UniProtKB-SubCell"/>
</dbReference>
<name>A0A6P8S251_GEOSA</name>
<comment type="subcellular location">
    <subcellularLocation>
        <location evidence="1">Membrane</location>
        <topology evidence="1">Single-pass membrane protein</topology>
    </subcellularLocation>
</comment>
<keyword evidence="9" id="KW-1185">Reference proteome</keyword>
<feature type="transmembrane region" description="Helical" evidence="7">
    <location>
        <begin position="99"/>
        <end position="127"/>
    </location>
</feature>
<feature type="region of interest" description="Disordered" evidence="6">
    <location>
        <begin position="16"/>
        <end position="57"/>
    </location>
</feature>
<evidence type="ECO:0000256" key="2">
    <source>
        <dbReference type="ARBA" id="ARBA00006165"/>
    </source>
</evidence>
<dbReference type="Proteomes" id="UP000515159">
    <property type="component" value="Chromosome 1"/>
</dbReference>
<evidence type="ECO:0000256" key="3">
    <source>
        <dbReference type="ARBA" id="ARBA00022692"/>
    </source>
</evidence>
<keyword evidence="4 7" id="KW-1133">Transmembrane helix</keyword>
<dbReference type="InterPro" id="IPR027953">
    <property type="entry name" value="DUF4605"/>
</dbReference>
<keyword evidence="3 7" id="KW-0812">Transmembrane</keyword>
<dbReference type="CTD" id="132720"/>
<dbReference type="AlphaFoldDB" id="A0A6P8S251"/>
<dbReference type="PANTHER" id="PTHR33690">
    <property type="entry name" value="DUF4605 DOMAIN-CONTAINING PROTEIN"/>
    <property type="match status" value="1"/>
</dbReference>
<evidence type="ECO:0000256" key="7">
    <source>
        <dbReference type="SAM" id="Phobius"/>
    </source>
</evidence>
<evidence type="ECO:0000256" key="4">
    <source>
        <dbReference type="ARBA" id="ARBA00022989"/>
    </source>
</evidence>
<accession>A0A6P8S251</accession>
<protein>
    <submittedName>
        <fullName evidence="10">Uncharacterized protein FAM241A</fullName>
    </submittedName>
</protein>
<dbReference type="InParanoid" id="A0A6P8S251"/>
<gene>
    <name evidence="10" type="primary">FAM241A</name>
</gene>
<dbReference type="InterPro" id="IPR052502">
    <property type="entry name" value="FAM241_domain"/>
</dbReference>
<feature type="compositionally biased region" description="Basic and acidic residues" evidence="6">
    <location>
        <begin position="16"/>
        <end position="35"/>
    </location>
</feature>
<sequence length="131" mass="15044">MCSSTEELLRYRRAWESSGGEKEKDDDDDKGKWQRLEPLGNYGSDPEREQVTQEQSNDITDQVIDDYKKLGTLFGEINKIMISAGFARMYFGERTVEPVLILFFCVMLWFLGVQALGLVAVLCLVILHMQQ</sequence>
<dbReference type="RefSeq" id="XP_033811448.1">
    <property type="nucleotide sequence ID" value="XM_033955557.1"/>
</dbReference>
<organism evidence="9 10">
    <name type="scientific">Geotrypetes seraphini</name>
    <name type="common">Gaboon caecilian</name>
    <name type="synonym">Caecilia seraphini</name>
    <dbReference type="NCBI Taxonomy" id="260995"/>
    <lineage>
        <taxon>Eukaryota</taxon>
        <taxon>Metazoa</taxon>
        <taxon>Chordata</taxon>
        <taxon>Craniata</taxon>
        <taxon>Vertebrata</taxon>
        <taxon>Euteleostomi</taxon>
        <taxon>Amphibia</taxon>
        <taxon>Gymnophiona</taxon>
        <taxon>Geotrypetes</taxon>
    </lineage>
</organism>
<evidence type="ECO:0000256" key="6">
    <source>
        <dbReference type="SAM" id="MobiDB-lite"/>
    </source>
</evidence>
<dbReference type="Pfam" id="PF15378">
    <property type="entry name" value="DUF4605"/>
    <property type="match status" value="1"/>
</dbReference>
<evidence type="ECO:0000259" key="8">
    <source>
        <dbReference type="Pfam" id="PF15378"/>
    </source>
</evidence>